<name>A0ABW0NQW7_9MICO</name>
<sequence>MSAPDDAALAELARGLSFAIGRTNRRMLAATQGLGQGHLNALATIYRSGPIRPGTLAQLEFVSAPTMTRTLRDLERRGLVRREPDTRDGRSILISVTEAGEHQVLRARSYRAELLADLLARLDPHEVATLRDALGALERLATIEGDPGDRPGGRRDS</sequence>
<accession>A0ABW0NQW7</accession>
<evidence type="ECO:0000313" key="6">
    <source>
        <dbReference type="Proteomes" id="UP001596039"/>
    </source>
</evidence>
<keyword evidence="6" id="KW-1185">Reference proteome</keyword>
<dbReference type="InterPro" id="IPR036390">
    <property type="entry name" value="WH_DNA-bd_sf"/>
</dbReference>
<gene>
    <name evidence="5" type="ORF">ACFPJ4_05430</name>
</gene>
<keyword evidence="1" id="KW-0805">Transcription regulation</keyword>
<dbReference type="Pfam" id="PF01047">
    <property type="entry name" value="MarR"/>
    <property type="match status" value="1"/>
</dbReference>
<dbReference type="SMART" id="SM00347">
    <property type="entry name" value="HTH_MARR"/>
    <property type="match status" value="1"/>
</dbReference>
<dbReference type="PRINTS" id="PR00598">
    <property type="entry name" value="HTHMARR"/>
</dbReference>
<evidence type="ECO:0000259" key="4">
    <source>
        <dbReference type="PROSITE" id="PS50995"/>
    </source>
</evidence>
<organism evidence="5 6">
    <name type="scientific">Lysinimonas soli</name>
    <dbReference type="NCBI Taxonomy" id="1074233"/>
    <lineage>
        <taxon>Bacteria</taxon>
        <taxon>Bacillati</taxon>
        <taxon>Actinomycetota</taxon>
        <taxon>Actinomycetes</taxon>
        <taxon>Micrococcales</taxon>
        <taxon>Microbacteriaceae</taxon>
        <taxon>Lysinimonas</taxon>
    </lineage>
</organism>
<proteinExistence type="predicted"/>
<reference evidence="6" key="1">
    <citation type="journal article" date="2019" name="Int. J. Syst. Evol. Microbiol.">
        <title>The Global Catalogue of Microorganisms (GCM) 10K type strain sequencing project: providing services to taxonomists for standard genome sequencing and annotation.</title>
        <authorList>
            <consortium name="The Broad Institute Genomics Platform"/>
            <consortium name="The Broad Institute Genome Sequencing Center for Infectious Disease"/>
            <person name="Wu L."/>
            <person name="Ma J."/>
        </authorList>
    </citation>
    <scope>NUCLEOTIDE SEQUENCE [LARGE SCALE GENOMIC DNA]</scope>
    <source>
        <strain evidence="6">CGMCC 4.6997</strain>
    </source>
</reference>
<dbReference type="InterPro" id="IPR000835">
    <property type="entry name" value="HTH_MarR-typ"/>
</dbReference>
<feature type="domain" description="HTH marR-type" evidence="4">
    <location>
        <begin position="6"/>
        <end position="139"/>
    </location>
</feature>
<dbReference type="PANTHER" id="PTHR39515">
    <property type="entry name" value="CONSERVED PROTEIN"/>
    <property type="match status" value="1"/>
</dbReference>
<dbReference type="Gene3D" id="1.10.10.10">
    <property type="entry name" value="Winged helix-like DNA-binding domain superfamily/Winged helix DNA-binding domain"/>
    <property type="match status" value="1"/>
</dbReference>
<dbReference type="Proteomes" id="UP001596039">
    <property type="component" value="Unassembled WGS sequence"/>
</dbReference>
<dbReference type="SUPFAM" id="SSF46785">
    <property type="entry name" value="Winged helix' DNA-binding domain"/>
    <property type="match status" value="1"/>
</dbReference>
<dbReference type="InterPro" id="IPR036388">
    <property type="entry name" value="WH-like_DNA-bd_sf"/>
</dbReference>
<protein>
    <submittedName>
        <fullName evidence="5">MarR family winged helix-turn-helix transcriptional regulator</fullName>
    </submittedName>
</protein>
<dbReference type="PANTHER" id="PTHR39515:SF2">
    <property type="entry name" value="HTH-TYPE TRANSCRIPTIONAL REGULATOR RV0880"/>
    <property type="match status" value="1"/>
</dbReference>
<dbReference type="PROSITE" id="PS01117">
    <property type="entry name" value="HTH_MARR_1"/>
    <property type="match status" value="1"/>
</dbReference>
<dbReference type="EMBL" id="JBHSMG010000001">
    <property type="protein sequence ID" value="MFC5501683.1"/>
    <property type="molecule type" value="Genomic_DNA"/>
</dbReference>
<dbReference type="InterPro" id="IPR052526">
    <property type="entry name" value="HTH-type_Bedaq_tolerance"/>
</dbReference>
<keyword evidence="2" id="KW-0238">DNA-binding</keyword>
<comment type="caution">
    <text evidence="5">The sequence shown here is derived from an EMBL/GenBank/DDBJ whole genome shotgun (WGS) entry which is preliminary data.</text>
</comment>
<evidence type="ECO:0000256" key="3">
    <source>
        <dbReference type="ARBA" id="ARBA00023163"/>
    </source>
</evidence>
<dbReference type="RefSeq" id="WP_386739264.1">
    <property type="nucleotide sequence ID" value="NZ_JBHSMG010000001.1"/>
</dbReference>
<evidence type="ECO:0000256" key="2">
    <source>
        <dbReference type="ARBA" id="ARBA00023125"/>
    </source>
</evidence>
<evidence type="ECO:0000256" key="1">
    <source>
        <dbReference type="ARBA" id="ARBA00023015"/>
    </source>
</evidence>
<evidence type="ECO:0000313" key="5">
    <source>
        <dbReference type="EMBL" id="MFC5501683.1"/>
    </source>
</evidence>
<keyword evidence="3" id="KW-0804">Transcription</keyword>
<dbReference type="PROSITE" id="PS50995">
    <property type="entry name" value="HTH_MARR_2"/>
    <property type="match status" value="1"/>
</dbReference>
<dbReference type="InterPro" id="IPR023187">
    <property type="entry name" value="Tscrpt_reg_MarR-type_CS"/>
</dbReference>